<keyword evidence="2" id="KW-0472">Membrane</keyword>
<accession>A0A1E5PV70</accession>
<feature type="transmembrane region" description="Helical" evidence="2">
    <location>
        <begin position="21"/>
        <end position="50"/>
    </location>
</feature>
<keyword evidence="2" id="KW-1133">Transmembrane helix</keyword>
<feature type="transmembrane region" description="Helical" evidence="2">
    <location>
        <begin position="382"/>
        <end position="406"/>
    </location>
</feature>
<keyword evidence="4" id="KW-1185">Reference proteome</keyword>
<evidence type="ECO:0000256" key="2">
    <source>
        <dbReference type="SAM" id="Phobius"/>
    </source>
</evidence>
<feature type="compositionally biased region" description="Low complexity" evidence="1">
    <location>
        <begin position="595"/>
        <end position="610"/>
    </location>
</feature>
<protein>
    <recommendedName>
        <fullName evidence="5">Integral membrane protein</fullName>
    </recommendedName>
</protein>
<feature type="transmembrane region" description="Helical" evidence="2">
    <location>
        <begin position="206"/>
        <end position="232"/>
    </location>
</feature>
<evidence type="ECO:0000313" key="4">
    <source>
        <dbReference type="Proteomes" id="UP000095705"/>
    </source>
</evidence>
<gene>
    <name evidence="3" type="ORF">BGK67_20395</name>
</gene>
<name>A0A1E5PV70_9ACTN</name>
<evidence type="ECO:0008006" key="5">
    <source>
        <dbReference type="Google" id="ProtNLM"/>
    </source>
</evidence>
<feature type="transmembrane region" description="Helical" evidence="2">
    <location>
        <begin position="278"/>
        <end position="297"/>
    </location>
</feature>
<evidence type="ECO:0000256" key="1">
    <source>
        <dbReference type="SAM" id="MobiDB-lite"/>
    </source>
</evidence>
<feature type="transmembrane region" description="Helical" evidence="2">
    <location>
        <begin position="87"/>
        <end position="106"/>
    </location>
</feature>
<dbReference type="AlphaFoldDB" id="A0A1E5PV70"/>
<dbReference type="EMBL" id="MEHK01000001">
    <property type="protein sequence ID" value="OEJ33373.1"/>
    <property type="molecule type" value="Genomic_DNA"/>
</dbReference>
<feature type="transmembrane region" description="Helical" evidence="2">
    <location>
        <begin position="160"/>
        <end position="179"/>
    </location>
</feature>
<feature type="transmembrane region" description="Helical" evidence="2">
    <location>
        <begin position="347"/>
        <end position="370"/>
    </location>
</feature>
<organism evidence="3 4">
    <name type="scientific">Streptomyces subrutilus</name>
    <dbReference type="NCBI Taxonomy" id="36818"/>
    <lineage>
        <taxon>Bacteria</taxon>
        <taxon>Bacillati</taxon>
        <taxon>Actinomycetota</taxon>
        <taxon>Actinomycetes</taxon>
        <taxon>Kitasatosporales</taxon>
        <taxon>Streptomycetaceae</taxon>
        <taxon>Streptomyces</taxon>
    </lineage>
</organism>
<comment type="caution">
    <text evidence="3">The sequence shown here is derived from an EMBL/GenBank/DDBJ whole genome shotgun (WGS) entry which is preliminary data.</text>
</comment>
<feature type="transmembrane region" description="Helical" evidence="2">
    <location>
        <begin position="252"/>
        <end position="271"/>
    </location>
</feature>
<feature type="compositionally biased region" description="Pro residues" evidence="1">
    <location>
        <begin position="448"/>
        <end position="487"/>
    </location>
</feature>
<evidence type="ECO:0000313" key="3">
    <source>
        <dbReference type="EMBL" id="OEJ33373.1"/>
    </source>
</evidence>
<feature type="transmembrane region" description="Helical" evidence="2">
    <location>
        <begin position="317"/>
        <end position="335"/>
    </location>
</feature>
<feature type="compositionally biased region" description="Low complexity" evidence="1">
    <location>
        <begin position="488"/>
        <end position="536"/>
    </location>
</feature>
<sequence>MTERGTPLSVAPRAVGRRRSPAAAACVVGGAVAAGLGLGFLAVLVIVLWISSPYPDSGPGGALHLAAGLWLLAHGTELVRYETLSGVPAPVGVTPLLLVALPVLLLRRAARLGSASEEEGEEVLPAGAVFSAVLCGYLAVGALATVYAAGGPMPADPISAAWHVPLVAVLAAAGGVWAVRGRPLGPVPDWMPAGVRRAVARPRYALALRAGAGGALVLLGGGALLVGGSLAWHGAEVQGSFLSLTGVWSGRFAVLLLAVALVPNAMVWGAAYALGPGFALGAGVSATPLGFTGSPALPRFPLLAALPPEGPGTPLTWAVAGVPFVAGLAVGWFAVRRAREVSYGETALTAALGALVCGLLMAGLAAASAGPMGSRALAEFGPVWWATGAAAFAWTLAPGVPVAVAVHAWRNRPAFAVDDGWHDSGVRELRWAALRDAAGRLVPDLDPETPPGPAAPPEARPPAPGRTPAPSRPPVSAPARTPAPSPAPESAQPESQAQAAARPPAHASVLAPSPAPESAQPESQAQAAARPPAHASVLAPFPAPASARPEARLPAAGPTPAPARAPGPDGTAVPAPASAQPTGRPAAAPFPDPAWAPGQGAASGPAQAAAPAPPRRPRKVAVMPGLRLDLLPPKPSVPPLEVAGTRVLPRRKPPA</sequence>
<keyword evidence="2" id="KW-0812">Transmembrane</keyword>
<dbReference type="STRING" id="36818.BGK67_20395"/>
<dbReference type="Proteomes" id="UP000095705">
    <property type="component" value="Unassembled WGS sequence"/>
</dbReference>
<dbReference type="Pfam" id="PF19877">
    <property type="entry name" value="DUF6350"/>
    <property type="match status" value="1"/>
</dbReference>
<reference evidence="3 4" key="1">
    <citation type="submission" date="2016-08" db="EMBL/GenBank/DDBJ databases">
        <title>The complete genome of Streptomyces subrutilus 10-1-1.</title>
        <authorList>
            <person name="Chen X."/>
        </authorList>
    </citation>
    <scope>NUCLEOTIDE SEQUENCE [LARGE SCALE GENOMIC DNA]</scope>
    <source>
        <strain evidence="3 4">10-1-1</strain>
    </source>
</reference>
<feature type="transmembrane region" description="Helical" evidence="2">
    <location>
        <begin position="127"/>
        <end position="148"/>
    </location>
</feature>
<proteinExistence type="predicted"/>
<feature type="region of interest" description="Disordered" evidence="1">
    <location>
        <begin position="441"/>
        <end position="655"/>
    </location>
</feature>
<dbReference type="InterPro" id="IPR045931">
    <property type="entry name" value="DUF6350"/>
</dbReference>